<evidence type="ECO:0000313" key="1">
    <source>
        <dbReference type="EMBL" id="CAJ1394745.1"/>
    </source>
</evidence>
<name>A0AA36N1D2_9DINO</name>
<comment type="caution">
    <text evidence="1">The sequence shown here is derived from an EMBL/GenBank/DDBJ whole genome shotgun (WGS) entry which is preliminary data.</text>
</comment>
<organism evidence="1 2">
    <name type="scientific">Effrenium voratum</name>
    <dbReference type="NCBI Taxonomy" id="2562239"/>
    <lineage>
        <taxon>Eukaryota</taxon>
        <taxon>Sar</taxon>
        <taxon>Alveolata</taxon>
        <taxon>Dinophyceae</taxon>
        <taxon>Suessiales</taxon>
        <taxon>Symbiodiniaceae</taxon>
        <taxon>Effrenium</taxon>
    </lineage>
</organism>
<dbReference type="AlphaFoldDB" id="A0AA36N1D2"/>
<gene>
    <name evidence="1" type="ORF">EVOR1521_LOCUS19338</name>
</gene>
<protein>
    <submittedName>
        <fullName evidence="1">Uncharacterized protein</fullName>
    </submittedName>
</protein>
<accession>A0AA36N1D2</accession>
<proteinExistence type="predicted"/>
<reference evidence="1" key="1">
    <citation type="submission" date="2023-08" db="EMBL/GenBank/DDBJ databases">
        <authorList>
            <person name="Chen Y."/>
            <person name="Shah S."/>
            <person name="Dougan E. K."/>
            <person name="Thang M."/>
            <person name="Chan C."/>
        </authorList>
    </citation>
    <scope>NUCLEOTIDE SEQUENCE</scope>
</reference>
<sequence length="393" mass="43324">MPSSFAAFATFAATRRSACALAILSLFGGRILSTMAFPGISAKQLRVERAIRLMQSVYGNFQSTNFPLPLPEEEAGPCDNGQRRYLWTDAFAVLNLVSLAEACPSETTKFLGLANQLVDTVHDSLGKPRSALSQHAMQPDASSPSGYVGLRIGKVHSRVVTDAGMSYDGQYWHYIDKWLLALIRLGRPQEAARVAKCVFGHFYDATGGGMRWKLSVDATAPGPLQYQPPGDDTLTALIVFSLIEHHLRQEQCAKYSLQNEIDKLRQSLVGYKGRVTSDPLGWGLAAMYDQWLERKRTTELQLYAKDALSTFHMSLPFRLYGALLGAKLCPKAVDEIAQELGPLVEMAVRYEESHIFQGTHEEHSSINRVMLATVLLTPGALGRMSGEPSLSLR</sequence>
<dbReference type="Proteomes" id="UP001178507">
    <property type="component" value="Unassembled WGS sequence"/>
</dbReference>
<keyword evidence="2" id="KW-1185">Reference proteome</keyword>
<evidence type="ECO:0000313" key="2">
    <source>
        <dbReference type="Proteomes" id="UP001178507"/>
    </source>
</evidence>
<dbReference type="EMBL" id="CAUJNA010002935">
    <property type="protein sequence ID" value="CAJ1394745.1"/>
    <property type="molecule type" value="Genomic_DNA"/>
</dbReference>